<keyword evidence="3" id="KW-1185">Reference proteome</keyword>
<evidence type="ECO:0000313" key="2">
    <source>
        <dbReference type="EMBL" id="VIP03758.1"/>
    </source>
</evidence>
<feature type="region of interest" description="Disordered" evidence="1">
    <location>
        <begin position="220"/>
        <end position="256"/>
    </location>
</feature>
<proteinExistence type="predicted"/>
<reference evidence="2" key="1">
    <citation type="submission" date="2019-04" db="EMBL/GenBank/DDBJ databases">
        <authorList>
            <consortium name="Science for Life Laboratories"/>
        </authorList>
    </citation>
    <scope>NUCLEOTIDE SEQUENCE</scope>
    <source>
        <strain evidence="2">MBLW1</strain>
    </source>
</reference>
<evidence type="ECO:0000256" key="1">
    <source>
        <dbReference type="SAM" id="MobiDB-lite"/>
    </source>
</evidence>
<dbReference type="Gene3D" id="2.170.16.10">
    <property type="entry name" value="Hedgehog/Intein (Hint) domain"/>
    <property type="match status" value="1"/>
</dbReference>
<name>A0A6C2YQ44_9BACT</name>
<dbReference type="InParanoid" id="A0A6C2YQ44"/>
<organism evidence="2">
    <name type="scientific">Tuwongella immobilis</name>
    <dbReference type="NCBI Taxonomy" id="692036"/>
    <lineage>
        <taxon>Bacteria</taxon>
        <taxon>Pseudomonadati</taxon>
        <taxon>Planctomycetota</taxon>
        <taxon>Planctomycetia</taxon>
        <taxon>Gemmatales</taxon>
        <taxon>Gemmataceae</taxon>
        <taxon>Tuwongella</taxon>
    </lineage>
</organism>
<protein>
    <recommendedName>
        <fullName evidence="4">Hint domain-containing protein</fullName>
    </recommendedName>
</protein>
<feature type="region of interest" description="Disordered" evidence="1">
    <location>
        <begin position="311"/>
        <end position="351"/>
    </location>
</feature>
<dbReference type="RefSeq" id="WP_162658913.1">
    <property type="nucleotide sequence ID" value="NZ_LR593887.1"/>
</dbReference>
<dbReference type="Proteomes" id="UP000464378">
    <property type="component" value="Chromosome"/>
</dbReference>
<evidence type="ECO:0008006" key="4">
    <source>
        <dbReference type="Google" id="ProtNLM"/>
    </source>
</evidence>
<accession>A0A6C2YQ44</accession>
<dbReference type="Pfam" id="PF07591">
    <property type="entry name" value="PT-HINT"/>
    <property type="match status" value="1"/>
</dbReference>
<dbReference type="InterPro" id="IPR036844">
    <property type="entry name" value="Hint_dom_sf"/>
</dbReference>
<dbReference type="AlphaFoldDB" id="A0A6C2YQ44"/>
<dbReference type="EMBL" id="LR586016">
    <property type="protein sequence ID" value="VIP03758.1"/>
    <property type="molecule type" value="Genomic_DNA"/>
</dbReference>
<dbReference type="SUPFAM" id="SSF51294">
    <property type="entry name" value="Hedgehog/intein (Hint) domain"/>
    <property type="match status" value="1"/>
</dbReference>
<gene>
    <name evidence="2" type="ORF">GMBLW1_02020</name>
</gene>
<dbReference type="EMBL" id="LR593887">
    <property type="protein sequence ID" value="VTS04884.1"/>
    <property type="molecule type" value="Genomic_DNA"/>
</dbReference>
<evidence type="ECO:0000313" key="3">
    <source>
        <dbReference type="Proteomes" id="UP000464378"/>
    </source>
</evidence>
<dbReference type="CDD" id="cd00081">
    <property type="entry name" value="Hint"/>
    <property type="match status" value="1"/>
</dbReference>
<dbReference type="KEGG" id="tim:GMBLW1_02020"/>
<sequence length="351" mass="37676">MGLGQCRRAIEQFVPGDAILSRDETDINGPINVQIVEAVFERSAIIFELRVAGQLIETTAEHPFWVVGRGWTPVWELSIGDCLRTIAGESVSIEGVHETDRRQTVYNLQVSDYHTYFVGCQEWGFSVWAHNACTLQLGELEALGAEYARRVNAQAAAARRAGATGPVEVSLPQGGWDEIAGLRGGKYKGTLTQDDKSAIRAYAGSTKGLLDEGVSIKVPSPNGRNGNQPHIDDVTRNNTQPSGELRPLTVGGRVADGVGKPGQKVVIRGVEIDPGPNGRVIVEVEPFSGNIPVSDGRAQIRDMRAGDPSATIVVTDPHNTTSPPLIYRPGTQPPPSGHYRGGQTHVPAPTE</sequence>